<dbReference type="RefSeq" id="WP_379031096.1">
    <property type="nucleotide sequence ID" value="NZ_JBHTLN010000001.1"/>
</dbReference>
<evidence type="ECO:0008006" key="3">
    <source>
        <dbReference type="Google" id="ProtNLM"/>
    </source>
</evidence>
<organism evidence="1 2">
    <name type="scientific">Methylophilus flavus</name>
    <dbReference type="NCBI Taxonomy" id="640084"/>
    <lineage>
        <taxon>Bacteria</taxon>
        <taxon>Pseudomonadati</taxon>
        <taxon>Pseudomonadota</taxon>
        <taxon>Betaproteobacteria</taxon>
        <taxon>Nitrosomonadales</taxon>
        <taxon>Methylophilaceae</taxon>
        <taxon>Methylophilus</taxon>
    </lineage>
</organism>
<gene>
    <name evidence="1" type="ORF">ACFQ2T_04520</name>
</gene>
<evidence type="ECO:0000313" key="2">
    <source>
        <dbReference type="Proteomes" id="UP001597206"/>
    </source>
</evidence>
<dbReference type="EMBL" id="JBHTLN010000001">
    <property type="protein sequence ID" value="MFD1121757.1"/>
    <property type="molecule type" value="Genomic_DNA"/>
</dbReference>
<proteinExistence type="predicted"/>
<sequence>MIQQIYITDYLSDAAADTAAVIERLTEQCPVLLKADWQVVSATPLSALFDTLHSVSPGISKVAAILRARQTSLKGLPALCLLPVHLGLQLDTFSLKGTVPLSPEVYAYLTDMLQQHFQQDFIVHATAEQRFWWVQPNHLLDVQCPWPQDCLYQQAFQWQPQGTHASLIRQWTNESQMLLHPLSHDQNLPGWPAQLNSLWFASVPDVPVWKHQWQAVFGTGAVFDGLRVSELPAVKQLSMAQMLEDASITNALMVVDQPDQVDWHSLSAALQQGRISTLEIVLPLAERSIRVTYRKRYRWQFWRKTYTLPALFDMLEASLPSFKIPESL</sequence>
<comment type="caution">
    <text evidence="1">The sequence shown here is derived from an EMBL/GenBank/DDBJ whole genome shotgun (WGS) entry which is preliminary data.</text>
</comment>
<dbReference type="Proteomes" id="UP001597206">
    <property type="component" value="Unassembled WGS sequence"/>
</dbReference>
<name>A0ABW3PD42_9PROT</name>
<evidence type="ECO:0000313" key="1">
    <source>
        <dbReference type="EMBL" id="MFD1121757.1"/>
    </source>
</evidence>
<accession>A0ABW3PD42</accession>
<protein>
    <recommendedName>
        <fullName evidence="3">Cofactor-independent phosphoglycerate mutase</fullName>
    </recommendedName>
</protein>
<reference evidence="2" key="1">
    <citation type="journal article" date="2019" name="Int. J. Syst. Evol. Microbiol.">
        <title>The Global Catalogue of Microorganisms (GCM) 10K type strain sequencing project: providing services to taxonomists for standard genome sequencing and annotation.</title>
        <authorList>
            <consortium name="The Broad Institute Genomics Platform"/>
            <consortium name="The Broad Institute Genome Sequencing Center for Infectious Disease"/>
            <person name="Wu L."/>
            <person name="Ma J."/>
        </authorList>
    </citation>
    <scope>NUCLEOTIDE SEQUENCE [LARGE SCALE GENOMIC DNA]</scope>
    <source>
        <strain evidence="2">CCUG 58411</strain>
    </source>
</reference>
<keyword evidence="2" id="KW-1185">Reference proteome</keyword>